<dbReference type="Gene3D" id="3.30.70.270">
    <property type="match status" value="1"/>
</dbReference>
<feature type="transmembrane region" description="Helical" evidence="1">
    <location>
        <begin position="21"/>
        <end position="39"/>
    </location>
</feature>
<dbReference type="RefSeq" id="WP_185135664.1">
    <property type="nucleotide sequence ID" value="NZ_JACJVR010000032.1"/>
</dbReference>
<dbReference type="SMART" id="SM00267">
    <property type="entry name" value="GGDEF"/>
    <property type="match status" value="1"/>
</dbReference>
<dbReference type="FunFam" id="3.30.70.270:FF:000001">
    <property type="entry name" value="Diguanylate cyclase domain protein"/>
    <property type="match status" value="1"/>
</dbReference>
<dbReference type="SUPFAM" id="SSF55073">
    <property type="entry name" value="Nucleotide cyclase"/>
    <property type="match status" value="1"/>
</dbReference>
<dbReference type="InterPro" id="IPR029787">
    <property type="entry name" value="Nucleotide_cyclase"/>
</dbReference>
<evidence type="ECO:0000313" key="4">
    <source>
        <dbReference type="Proteomes" id="UP000553776"/>
    </source>
</evidence>
<feature type="transmembrane region" description="Helical" evidence="1">
    <location>
        <begin position="151"/>
        <end position="170"/>
    </location>
</feature>
<sequence length="360" mass="40101">MLDDQSSDYNQLRWNRLLLRGFWFVLILSIGVESVYFTMTDRPEYFVWAFIVRPSALILAIILLAEAGVRFLPKQHDYVLISASALIASVLTVSNPEEPYLIFTLFFPVMISIFYFKLTHLLFALLNGFVSLAAIFAFGEVNCASLTPGSFVGIVSILILFSIVAVGILLRGRELRLHLKSSYESNQELLLRTIMMDKLAKTDALTETYNHMAFHEYLERLVEQSESSGMPLQLAMLDIDNFKSVNEGYGHRAGDAVLRDVGSVVRSMVGVHDIVARYGGEELAVLFADMTAEEAYERMEEIRGTIHARPQPAIGGESVTVSAGVASYSPGQGKEAFFEKAEAALNEAKRHGKNRTVLAR</sequence>
<dbReference type="GO" id="GO:0052621">
    <property type="term" value="F:diguanylate cyclase activity"/>
    <property type="evidence" value="ECO:0007669"/>
    <property type="project" value="TreeGrafter"/>
</dbReference>
<evidence type="ECO:0000313" key="3">
    <source>
        <dbReference type="EMBL" id="MBB6691673.1"/>
    </source>
</evidence>
<dbReference type="NCBIfam" id="TIGR00254">
    <property type="entry name" value="GGDEF"/>
    <property type="match status" value="1"/>
</dbReference>
<keyword evidence="1" id="KW-0472">Membrane</keyword>
<feature type="transmembrane region" description="Helical" evidence="1">
    <location>
        <begin position="77"/>
        <end position="94"/>
    </location>
</feature>
<dbReference type="AlphaFoldDB" id="A0A841TZY2"/>
<evidence type="ECO:0000256" key="1">
    <source>
        <dbReference type="SAM" id="Phobius"/>
    </source>
</evidence>
<dbReference type="InterPro" id="IPR043128">
    <property type="entry name" value="Rev_trsase/Diguanyl_cyclase"/>
</dbReference>
<keyword evidence="4" id="KW-1185">Reference proteome</keyword>
<name>A0A841TZY2_9BACL</name>
<proteinExistence type="predicted"/>
<keyword evidence="1" id="KW-1133">Transmembrane helix</keyword>
<dbReference type="Pfam" id="PF00990">
    <property type="entry name" value="GGDEF"/>
    <property type="match status" value="1"/>
</dbReference>
<dbReference type="PANTHER" id="PTHR45138:SF9">
    <property type="entry name" value="DIGUANYLATE CYCLASE DGCM-RELATED"/>
    <property type="match status" value="1"/>
</dbReference>
<feature type="transmembrane region" description="Helical" evidence="1">
    <location>
        <begin position="121"/>
        <end position="139"/>
    </location>
</feature>
<protein>
    <submittedName>
        <fullName evidence="3">GGDEF domain-containing protein</fullName>
    </submittedName>
</protein>
<reference evidence="3 4" key="1">
    <citation type="submission" date="2020-08" db="EMBL/GenBank/DDBJ databases">
        <title>Cohnella phylogeny.</title>
        <authorList>
            <person name="Dunlap C."/>
        </authorList>
    </citation>
    <scope>NUCLEOTIDE SEQUENCE [LARGE SCALE GENOMIC DNA]</scope>
    <source>
        <strain evidence="3 4">DSM 25239</strain>
    </source>
</reference>
<feature type="transmembrane region" description="Helical" evidence="1">
    <location>
        <begin position="45"/>
        <end position="65"/>
    </location>
</feature>
<keyword evidence="1" id="KW-0812">Transmembrane</keyword>
<dbReference type="Proteomes" id="UP000553776">
    <property type="component" value="Unassembled WGS sequence"/>
</dbReference>
<dbReference type="CDD" id="cd01949">
    <property type="entry name" value="GGDEF"/>
    <property type="match status" value="1"/>
</dbReference>
<feature type="transmembrane region" description="Helical" evidence="1">
    <location>
        <begin position="100"/>
        <end position="116"/>
    </location>
</feature>
<comment type="caution">
    <text evidence="3">The sequence shown here is derived from an EMBL/GenBank/DDBJ whole genome shotgun (WGS) entry which is preliminary data.</text>
</comment>
<dbReference type="EMBL" id="JACJVR010000032">
    <property type="protein sequence ID" value="MBB6691673.1"/>
    <property type="molecule type" value="Genomic_DNA"/>
</dbReference>
<dbReference type="PROSITE" id="PS50887">
    <property type="entry name" value="GGDEF"/>
    <property type="match status" value="1"/>
</dbReference>
<dbReference type="InterPro" id="IPR050469">
    <property type="entry name" value="Diguanylate_Cyclase"/>
</dbReference>
<accession>A0A841TZY2</accession>
<organism evidence="3 4">
    <name type="scientific">Cohnella xylanilytica</name>
    <dbReference type="NCBI Taxonomy" id="557555"/>
    <lineage>
        <taxon>Bacteria</taxon>
        <taxon>Bacillati</taxon>
        <taxon>Bacillota</taxon>
        <taxon>Bacilli</taxon>
        <taxon>Bacillales</taxon>
        <taxon>Paenibacillaceae</taxon>
        <taxon>Cohnella</taxon>
    </lineage>
</organism>
<gene>
    <name evidence="3" type="ORF">H7B90_09695</name>
</gene>
<evidence type="ECO:0000259" key="2">
    <source>
        <dbReference type="PROSITE" id="PS50887"/>
    </source>
</evidence>
<dbReference type="PANTHER" id="PTHR45138">
    <property type="entry name" value="REGULATORY COMPONENTS OF SENSORY TRANSDUCTION SYSTEM"/>
    <property type="match status" value="1"/>
</dbReference>
<dbReference type="InterPro" id="IPR000160">
    <property type="entry name" value="GGDEF_dom"/>
</dbReference>
<feature type="domain" description="GGDEF" evidence="2">
    <location>
        <begin position="230"/>
        <end position="360"/>
    </location>
</feature>